<feature type="transmembrane region" description="Helical" evidence="1">
    <location>
        <begin position="255"/>
        <end position="273"/>
    </location>
</feature>
<sequence length="287" mass="32389">MCIAEPKRTAVPFIFSTRHHYDDVGPLIQFGCALEFSFLKALFMNVKTSQFSLSHIFKNFFAIVKQPKPFGWTAPMTWALCVLPLLLLLVHPYDAQVSAVWTEHTTKFQQILASSTNMIKSGYWLVLALLIWAGSGFYLKQQAGKPVSALIMRAREAGLYLFFAIICAGIPVTLIKFLVGRARPHLLEQLGPEYFSPLSASYLYLSFPSGHAMMAGILFVFSFKYLPRLRWLLIPLCFLLAFSRVVVAAHYPTDILAGFTIGVVVSLWLYNFLSVRNIISSGRKNKY</sequence>
<feature type="transmembrane region" description="Helical" evidence="1">
    <location>
        <begin position="70"/>
        <end position="90"/>
    </location>
</feature>
<dbReference type="PANTHER" id="PTHR14969">
    <property type="entry name" value="SPHINGOSINE-1-PHOSPHATE PHOSPHOHYDROLASE"/>
    <property type="match status" value="1"/>
</dbReference>
<feature type="transmembrane region" description="Helical" evidence="1">
    <location>
        <begin position="122"/>
        <end position="139"/>
    </location>
</feature>
<keyword evidence="4" id="KW-1185">Reference proteome</keyword>
<evidence type="ECO:0000256" key="1">
    <source>
        <dbReference type="SAM" id="Phobius"/>
    </source>
</evidence>
<dbReference type="SMART" id="SM00014">
    <property type="entry name" value="acidPPc"/>
    <property type="match status" value="1"/>
</dbReference>
<comment type="caution">
    <text evidence="3">The sequence shown here is derived from an EMBL/GenBank/DDBJ whole genome shotgun (WGS) entry which is preliminary data.</text>
</comment>
<feature type="transmembrane region" description="Helical" evidence="1">
    <location>
        <begin position="159"/>
        <end position="179"/>
    </location>
</feature>
<feature type="transmembrane region" description="Helical" evidence="1">
    <location>
        <begin position="229"/>
        <end position="249"/>
    </location>
</feature>
<dbReference type="InterPro" id="IPR000326">
    <property type="entry name" value="PAP2/HPO"/>
</dbReference>
<accession>A0A841LU74</accession>
<organism evidence="3 4">
    <name type="scientific">Paenochrobactrum gallinarii</name>
    <dbReference type="NCBI Taxonomy" id="643673"/>
    <lineage>
        <taxon>Bacteria</taxon>
        <taxon>Pseudomonadati</taxon>
        <taxon>Pseudomonadota</taxon>
        <taxon>Alphaproteobacteria</taxon>
        <taxon>Hyphomicrobiales</taxon>
        <taxon>Brucellaceae</taxon>
        <taxon>Paenochrobactrum</taxon>
    </lineage>
</organism>
<feature type="domain" description="Phosphatidic acid phosphatase type 2/haloperoxidase" evidence="2">
    <location>
        <begin position="157"/>
        <end position="270"/>
    </location>
</feature>
<dbReference type="EMBL" id="JACIIU010000002">
    <property type="protein sequence ID" value="MBB6260102.1"/>
    <property type="molecule type" value="Genomic_DNA"/>
</dbReference>
<dbReference type="Pfam" id="PF01569">
    <property type="entry name" value="PAP2"/>
    <property type="match status" value="1"/>
</dbReference>
<evidence type="ECO:0000313" key="4">
    <source>
        <dbReference type="Proteomes" id="UP000555393"/>
    </source>
</evidence>
<dbReference type="InterPro" id="IPR036938">
    <property type="entry name" value="PAP2/HPO_sf"/>
</dbReference>
<dbReference type="RefSeq" id="WP_184219853.1">
    <property type="nucleotide sequence ID" value="NZ_JACIIU010000002.1"/>
</dbReference>
<keyword evidence="1" id="KW-1133">Transmembrane helix</keyword>
<keyword evidence="1" id="KW-0812">Transmembrane</keyword>
<gene>
    <name evidence="3" type="ORF">FHS77_000626</name>
</gene>
<dbReference type="SUPFAM" id="SSF48317">
    <property type="entry name" value="Acid phosphatase/Vanadium-dependent haloperoxidase"/>
    <property type="match status" value="1"/>
</dbReference>
<dbReference type="PANTHER" id="PTHR14969:SF13">
    <property type="entry name" value="AT30094P"/>
    <property type="match status" value="1"/>
</dbReference>
<feature type="transmembrane region" description="Helical" evidence="1">
    <location>
        <begin position="199"/>
        <end position="222"/>
    </location>
</feature>
<dbReference type="Proteomes" id="UP000555393">
    <property type="component" value="Unassembled WGS sequence"/>
</dbReference>
<evidence type="ECO:0000259" key="2">
    <source>
        <dbReference type="SMART" id="SM00014"/>
    </source>
</evidence>
<reference evidence="3 4" key="1">
    <citation type="submission" date="2020-08" db="EMBL/GenBank/DDBJ databases">
        <title>Genomic Encyclopedia of Type Strains, Phase IV (KMG-IV): sequencing the most valuable type-strain genomes for metagenomic binning, comparative biology and taxonomic classification.</title>
        <authorList>
            <person name="Goeker M."/>
        </authorList>
    </citation>
    <scope>NUCLEOTIDE SEQUENCE [LARGE SCALE GENOMIC DNA]</scope>
    <source>
        <strain evidence="3 4">DSM 22336</strain>
    </source>
</reference>
<dbReference type="Gene3D" id="1.20.144.10">
    <property type="entry name" value="Phosphatidic acid phosphatase type 2/haloperoxidase"/>
    <property type="match status" value="1"/>
</dbReference>
<name>A0A841LU74_9HYPH</name>
<evidence type="ECO:0000313" key="3">
    <source>
        <dbReference type="EMBL" id="MBB6260102.1"/>
    </source>
</evidence>
<dbReference type="AlphaFoldDB" id="A0A841LU74"/>
<proteinExistence type="predicted"/>
<keyword evidence="1" id="KW-0472">Membrane</keyword>
<protein>
    <submittedName>
        <fullName evidence="3">Membrane-associated phospholipid phosphatase</fullName>
    </submittedName>
</protein>